<dbReference type="Pfam" id="PF14989">
    <property type="entry name" value="CCDC32"/>
    <property type="match status" value="1"/>
</dbReference>
<keyword evidence="3" id="KW-1185">Reference proteome</keyword>
<dbReference type="AlphaFoldDB" id="A0ABD2N849"/>
<evidence type="ECO:0000256" key="1">
    <source>
        <dbReference type="SAM" id="MobiDB-lite"/>
    </source>
</evidence>
<feature type="region of interest" description="Disordered" evidence="1">
    <location>
        <begin position="113"/>
        <end position="134"/>
    </location>
</feature>
<dbReference type="InterPro" id="IPR028039">
    <property type="entry name" value="CCDC32"/>
</dbReference>
<dbReference type="Proteomes" id="UP001516400">
    <property type="component" value="Unassembled WGS sequence"/>
</dbReference>
<dbReference type="EMBL" id="JABFTP020000062">
    <property type="protein sequence ID" value="KAL3274679.1"/>
    <property type="molecule type" value="Genomic_DNA"/>
</dbReference>
<dbReference type="PANTHER" id="PTHR31800:SF1">
    <property type="entry name" value="COILED-COIL DOMAIN-CONTAINING PROTEIN 32"/>
    <property type="match status" value="1"/>
</dbReference>
<accession>A0ABD2N849</accession>
<gene>
    <name evidence="2" type="ORF">HHI36_016058</name>
</gene>
<comment type="caution">
    <text evidence="2">The sequence shown here is derived from an EMBL/GenBank/DDBJ whole genome shotgun (WGS) entry which is preliminary data.</text>
</comment>
<dbReference type="PANTHER" id="PTHR31800">
    <property type="entry name" value="COILED-COIL DOMAIN-CONTAINING PROTEIN 32"/>
    <property type="match status" value="1"/>
</dbReference>
<evidence type="ECO:0000313" key="3">
    <source>
        <dbReference type="Proteomes" id="UP001516400"/>
    </source>
</evidence>
<reference evidence="2 3" key="1">
    <citation type="journal article" date="2021" name="BMC Biol.">
        <title>Horizontally acquired antibacterial genes associated with adaptive radiation of ladybird beetles.</title>
        <authorList>
            <person name="Li H.S."/>
            <person name="Tang X.F."/>
            <person name="Huang Y.H."/>
            <person name="Xu Z.Y."/>
            <person name="Chen M.L."/>
            <person name="Du X.Y."/>
            <person name="Qiu B.Y."/>
            <person name="Chen P.T."/>
            <person name="Zhang W."/>
            <person name="Slipinski A."/>
            <person name="Escalona H.E."/>
            <person name="Waterhouse R.M."/>
            <person name="Zwick A."/>
            <person name="Pang H."/>
        </authorList>
    </citation>
    <scope>NUCLEOTIDE SEQUENCE [LARGE SCALE GENOMIC DNA]</scope>
    <source>
        <strain evidence="2">SYSU2018</strain>
    </source>
</reference>
<evidence type="ECO:0000313" key="2">
    <source>
        <dbReference type="EMBL" id="KAL3274679.1"/>
    </source>
</evidence>
<protein>
    <submittedName>
        <fullName evidence="2">Uncharacterized protein</fullName>
    </submittedName>
</protein>
<proteinExistence type="predicted"/>
<organism evidence="2 3">
    <name type="scientific">Cryptolaemus montrouzieri</name>
    <dbReference type="NCBI Taxonomy" id="559131"/>
    <lineage>
        <taxon>Eukaryota</taxon>
        <taxon>Metazoa</taxon>
        <taxon>Ecdysozoa</taxon>
        <taxon>Arthropoda</taxon>
        <taxon>Hexapoda</taxon>
        <taxon>Insecta</taxon>
        <taxon>Pterygota</taxon>
        <taxon>Neoptera</taxon>
        <taxon>Endopterygota</taxon>
        <taxon>Coleoptera</taxon>
        <taxon>Polyphaga</taxon>
        <taxon>Cucujiformia</taxon>
        <taxon>Coccinelloidea</taxon>
        <taxon>Coccinellidae</taxon>
        <taxon>Scymninae</taxon>
        <taxon>Scymnini</taxon>
        <taxon>Cryptolaemus</taxon>
    </lineage>
</organism>
<sequence>MDPWSICQQQNVTVLESLSLKFEDNFSPTVSQTLPDSDQYLAHLESKLAKLQNESNIIQQLIAKKEACMHQLLIGENLVEDTSFDIPVNNLKNLLSSRQALNQGEIVNLLKHDQLGSEEDIPEASSNSEENRSP</sequence>
<name>A0ABD2N849_9CUCU</name>